<dbReference type="Proteomes" id="UP000232488">
    <property type="component" value="Segment"/>
</dbReference>
<dbReference type="Gene3D" id="3.90.1720.10">
    <property type="entry name" value="endopeptidase domain like (from Nostoc punctiforme)"/>
    <property type="match status" value="1"/>
</dbReference>
<reference evidence="2 3" key="1">
    <citation type="submission" date="2016-03" db="EMBL/GenBank/DDBJ databases">
        <title>Genome sequences of a Phycodnavirus, Heterosigma akashiwo virus strain 53.</title>
        <authorList>
            <person name="Ueki S."/>
            <person name="Ogura Y."/>
            <person name="Hayashi T."/>
        </authorList>
    </citation>
    <scope>NUCLEOTIDE SEQUENCE [LARGE SCALE GENOMIC DNA]</scope>
    <source>
        <strain evidence="2">HaV53</strain>
    </source>
</reference>
<keyword evidence="1" id="KW-0812">Transmembrane</keyword>
<keyword evidence="1" id="KW-0472">Membrane</keyword>
<proteinExistence type="predicted"/>
<evidence type="ECO:0000313" key="3">
    <source>
        <dbReference type="Proteomes" id="UP000232488"/>
    </source>
</evidence>
<dbReference type="KEGG" id="vg:37618414"/>
<feature type="transmembrane region" description="Helical" evidence="1">
    <location>
        <begin position="12"/>
        <end position="38"/>
    </location>
</feature>
<keyword evidence="1" id="KW-1133">Transmembrane helix</keyword>
<dbReference type="RefSeq" id="YP_009507430.1">
    <property type="nucleotide sequence ID" value="NC_038553.1"/>
</dbReference>
<name>A0A1C9C506_HAV01</name>
<sequence>MLFLRKLDTRDIVILLILFILTGVLTVIKIYILTVAMLETLRNIWLYKEKNKAIKYTDITFNSGDLIFFSYDKGPLSLADLYITRGAPLVLSLTGWYHVGLVIKDADGQLFITEFRKDVDETDKNRYGINVIITRLEERILLYRGIIGYRKFIRNGGLNSEEENEIRSRIAFIKESNIIAGTFGMNSSHINPQTSYEEMIETMKKRGLYCGAYVYALLYDTSVHISYPIFPFRFSKGNDSIWDKVSIINI</sequence>
<dbReference type="GeneID" id="37618414"/>
<evidence type="ECO:0000313" key="2">
    <source>
        <dbReference type="EMBL" id="AOM63364.1"/>
    </source>
</evidence>
<accession>A0A1C9C506</accession>
<keyword evidence="3" id="KW-1185">Reference proteome</keyword>
<gene>
    <name evidence="2" type="primary">HaV53_ORF33</name>
</gene>
<dbReference type="EMBL" id="KX008963">
    <property type="protein sequence ID" value="AOM63364.1"/>
    <property type="molecule type" value="Genomic_DNA"/>
</dbReference>
<protein>
    <submittedName>
        <fullName evidence="2">Uncharacterized protein</fullName>
    </submittedName>
</protein>
<organism evidence="2 3">
    <name type="scientific">Heterosigma akashiwo virus 01</name>
    <name type="common">HaV01</name>
    <dbReference type="NCBI Taxonomy" id="97195"/>
    <lineage>
        <taxon>Viruses</taxon>
        <taxon>Varidnaviria</taxon>
        <taxon>Bamfordvirae</taxon>
        <taxon>Nucleocytoviricota</taxon>
        <taxon>Megaviricetes</taxon>
        <taxon>Algavirales</taxon>
        <taxon>Phycodnaviridae</taxon>
        <taxon>Raphidovirus</taxon>
        <taxon>Raphidovirus japonicum</taxon>
    </lineage>
</organism>
<evidence type="ECO:0000256" key="1">
    <source>
        <dbReference type="SAM" id="Phobius"/>
    </source>
</evidence>
<organismHost>
    <name type="scientific">Heterosigma akashiwo</name>
    <name type="common">Chromophytic alga</name>
    <name type="synonym">Heterosigma carterae</name>
    <dbReference type="NCBI Taxonomy" id="2829"/>
</organismHost>